<dbReference type="PANTHER" id="PTHR35279:SF1">
    <property type="entry name" value="ARABINANASE_LEVANSUCRASE_INVERTASE"/>
    <property type="match status" value="1"/>
</dbReference>
<dbReference type="SUPFAM" id="SSF75005">
    <property type="entry name" value="Arabinanase/levansucrase/invertase"/>
    <property type="match status" value="2"/>
</dbReference>
<keyword evidence="3" id="KW-1185">Reference proteome</keyword>
<evidence type="ECO:0000313" key="2">
    <source>
        <dbReference type="EMBL" id="KAF3431497.1"/>
    </source>
</evidence>
<comment type="caution">
    <text evidence="2">The sequence shown here is derived from an EMBL/GenBank/DDBJ whole genome shotgun (WGS) entry which is preliminary data.</text>
</comment>
<name>A0A8K0DUL0_9ROSA</name>
<dbReference type="AlphaFoldDB" id="A0A8K0DUL0"/>
<gene>
    <name evidence="2" type="ORF">FNV43_RR26228</name>
</gene>
<sequence length="573" mass="62818">MDAASVAASTMKTLRFLATSTTHRVTNPVTFTSPRPSTKLNLLSLYGPNSNPRNSDLSPTRCSTKPDTNTDNVKDENPTVDMDLNTKDPEASTPDSNEALSSSLSPPSSSSSGGLVFDLGMANLWDGAEVGSPVVKRFLSDEEERWYMWYYGKSNSNPGLDSIGLAVSSNGIHWERGGGPVQTSSDAGLVMNCGKDWWAFDTLSIRPSEVVIMSSTKVRASSAVYWLYYTGYSSEKPESFDNSLELRLENPERFCNDGSSGSSDESGKVFKSLPGLAISQDGRHWARIEGEHHSGALFDVGLDKEWDSLFIASPQVVFHASGDLRMYYHSFDMMNRQFAIGIARSRDGIKWVKLGKIIGGGGKNGCFDEFGVLNARVVRNRKDGKYLMAYEGVDAKGNRSIGLAVSSDGLKDWTRFQGEAVLKPSMGDGWDNKGVGSPCLVQMDGEENEWRMYYRGIGNGGRTGIGMASSQGSDFGRFRKWTGFHLPGTTHTAVVEVNSQIRNATLVEELGDPSFMGLRGGRLLGLGVLFTLRIDAWNRCSPRDEQQRTTKAQFDTAMLRIYEQHSMATGMIL</sequence>
<evidence type="ECO:0008006" key="4">
    <source>
        <dbReference type="Google" id="ProtNLM"/>
    </source>
</evidence>
<evidence type="ECO:0000256" key="1">
    <source>
        <dbReference type="SAM" id="MobiDB-lite"/>
    </source>
</evidence>
<organism evidence="2 3">
    <name type="scientific">Rhamnella rubrinervis</name>
    <dbReference type="NCBI Taxonomy" id="2594499"/>
    <lineage>
        <taxon>Eukaryota</taxon>
        <taxon>Viridiplantae</taxon>
        <taxon>Streptophyta</taxon>
        <taxon>Embryophyta</taxon>
        <taxon>Tracheophyta</taxon>
        <taxon>Spermatophyta</taxon>
        <taxon>Magnoliopsida</taxon>
        <taxon>eudicotyledons</taxon>
        <taxon>Gunneridae</taxon>
        <taxon>Pentapetalae</taxon>
        <taxon>rosids</taxon>
        <taxon>fabids</taxon>
        <taxon>Rosales</taxon>
        <taxon>Rhamnaceae</taxon>
        <taxon>rhamnoid group</taxon>
        <taxon>Rhamneae</taxon>
        <taxon>Rhamnella</taxon>
    </lineage>
</organism>
<dbReference type="InterPro" id="IPR023296">
    <property type="entry name" value="Glyco_hydro_beta-prop_sf"/>
</dbReference>
<feature type="compositionally biased region" description="Polar residues" evidence="1">
    <location>
        <begin position="26"/>
        <end position="71"/>
    </location>
</feature>
<proteinExistence type="predicted"/>
<feature type="compositionally biased region" description="Low complexity" evidence="1">
    <location>
        <begin position="100"/>
        <end position="112"/>
    </location>
</feature>
<dbReference type="EMBL" id="VOIH02000012">
    <property type="protein sequence ID" value="KAF3431497.1"/>
    <property type="molecule type" value="Genomic_DNA"/>
</dbReference>
<feature type="region of interest" description="Disordered" evidence="1">
    <location>
        <begin position="26"/>
        <end position="112"/>
    </location>
</feature>
<protein>
    <recommendedName>
        <fullName evidence="4">Arabinanase/levansucrase/invertase</fullName>
    </recommendedName>
</protein>
<dbReference type="OrthoDB" id="3510at2759"/>
<dbReference type="Gene3D" id="2.115.10.20">
    <property type="entry name" value="Glycosyl hydrolase domain, family 43"/>
    <property type="match status" value="3"/>
</dbReference>
<dbReference type="PANTHER" id="PTHR35279">
    <property type="match status" value="1"/>
</dbReference>
<dbReference type="Proteomes" id="UP000796880">
    <property type="component" value="Unassembled WGS sequence"/>
</dbReference>
<accession>A0A8K0DUL0</accession>
<reference evidence="2" key="1">
    <citation type="submission" date="2020-03" db="EMBL/GenBank/DDBJ databases">
        <title>A high-quality chromosome-level genome assembly of a woody plant with both climbing and erect habits, Rhamnella rubrinervis.</title>
        <authorList>
            <person name="Lu Z."/>
            <person name="Yang Y."/>
            <person name="Zhu X."/>
            <person name="Sun Y."/>
        </authorList>
    </citation>
    <scope>NUCLEOTIDE SEQUENCE</scope>
    <source>
        <strain evidence="2">BYM</strain>
        <tissue evidence="2">Leaf</tissue>
    </source>
</reference>
<evidence type="ECO:0000313" key="3">
    <source>
        <dbReference type="Proteomes" id="UP000796880"/>
    </source>
</evidence>